<reference evidence="1 2" key="1">
    <citation type="journal article" date="2014" name="BMC Genomics">
        <title>Genome sequencing of four Aureobasidium pullulans varieties: biotechnological potential, stress tolerance, and description of new species.</title>
        <authorList>
            <person name="Gostin Ar C."/>
            <person name="Ohm R.A."/>
            <person name="Kogej T."/>
            <person name="Sonjak S."/>
            <person name="Turk M."/>
            <person name="Zajc J."/>
            <person name="Zalar P."/>
            <person name="Grube M."/>
            <person name="Sun H."/>
            <person name="Han J."/>
            <person name="Sharma A."/>
            <person name="Chiniquy J."/>
            <person name="Ngan C.Y."/>
            <person name="Lipzen A."/>
            <person name="Barry K."/>
            <person name="Grigoriev I.V."/>
            <person name="Gunde-Cimerman N."/>
        </authorList>
    </citation>
    <scope>NUCLEOTIDE SEQUENCE [LARGE SCALE GENOMIC DNA]</scope>
    <source>
        <strain evidence="1 2">EXF-150</strain>
    </source>
</reference>
<proteinExistence type="predicted"/>
<dbReference type="Proteomes" id="UP000030706">
    <property type="component" value="Unassembled WGS sequence"/>
</dbReference>
<evidence type="ECO:0000313" key="2">
    <source>
        <dbReference type="Proteomes" id="UP000030706"/>
    </source>
</evidence>
<dbReference type="EMBL" id="KL584991">
    <property type="protein sequence ID" value="KEQ81563.1"/>
    <property type="molecule type" value="Genomic_DNA"/>
</dbReference>
<name>A0A074X850_AURPU</name>
<organism evidence="1 2">
    <name type="scientific">Aureobasidium pullulans EXF-150</name>
    <dbReference type="NCBI Taxonomy" id="1043002"/>
    <lineage>
        <taxon>Eukaryota</taxon>
        <taxon>Fungi</taxon>
        <taxon>Dikarya</taxon>
        <taxon>Ascomycota</taxon>
        <taxon>Pezizomycotina</taxon>
        <taxon>Dothideomycetes</taxon>
        <taxon>Dothideomycetidae</taxon>
        <taxon>Dothideales</taxon>
        <taxon>Saccotheciaceae</taxon>
        <taxon>Aureobasidium</taxon>
    </lineage>
</organism>
<gene>
    <name evidence="1" type="ORF">M438DRAFT_75627</name>
</gene>
<keyword evidence="2" id="KW-1185">Reference proteome</keyword>
<protein>
    <submittedName>
        <fullName evidence="1">Uncharacterized protein</fullName>
    </submittedName>
</protein>
<evidence type="ECO:0000313" key="1">
    <source>
        <dbReference type="EMBL" id="KEQ81563.1"/>
    </source>
</evidence>
<dbReference type="HOGENOM" id="CLU_2960348_0_0_1"/>
<dbReference type="GeneID" id="40752608"/>
<dbReference type="AlphaFoldDB" id="A0A074X850"/>
<dbReference type="RefSeq" id="XP_029757750.1">
    <property type="nucleotide sequence ID" value="XM_029910302.1"/>
</dbReference>
<sequence>MLSLGRTGDVKIILRGDDFLLKVRGNDNEMIAPFDQSMNPIKQTRYLFSREGFLLAFGG</sequence>
<accession>A0A074X850</accession>